<keyword evidence="4" id="KW-1185">Reference proteome</keyword>
<dbReference type="Proteomes" id="UP000001555">
    <property type="component" value="Unassembled WGS sequence"/>
</dbReference>
<dbReference type="VEuPathDB" id="VectorBase:ISCP_037952"/>
<reference evidence="3" key="2">
    <citation type="submission" date="2020-05" db="UniProtKB">
        <authorList>
            <consortium name="EnsemblMetazoa"/>
        </authorList>
    </citation>
    <scope>IDENTIFICATION</scope>
    <source>
        <strain evidence="3">wikel</strain>
    </source>
</reference>
<accession>B7PCG6</accession>
<evidence type="ECO:0008006" key="5">
    <source>
        <dbReference type="Google" id="ProtNLM"/>
    </source>
</evidence>
<dbReference type="EMBL" id="ABJB010084881">
    <property type="status" value="NOT_ANNOTATED_CDS"/>
    <property type="molecule type" value="Genomic_DNA"/>
</dbReference>
<dbReference type="VEuPathDB" id="VectorBase:ISCP_005024"/>
<dbReference type="EnsemblMetazoa" id="ISCW002024-RA">
    <property type="protein sequence ID" value="ISCW002024-PA"/>
    <property type="gene ID" value="ISCW002024"/>
</dbReference>
<dbReference type="HOGENOM" id="CLU_1295632_0_0_1"/>
<dbReference type="VEuPathDB" id="VectorBase:ISCW002024"/>
<evidence type="ECO:0000313" key="3">
    <source>
        <dbReference type="EnsemblMetazoa" id="ISCW002024-PA"/>
    </source>
</evidence>
<dbReference type="EMBL" id="ABJB010763168">
    <property type="status" value="NOT_ANNOTATED_CDS"/>
    <property type="molecule type" value="Genomic_DNA"/>
</dbReference>
<feature type="chain" id="PRO_5014567981" description="Secreted protein" evidence="1">
    <location>
        <begin position="20"/>
        <end position="213"/>
    </location>
</feature>
<gene>
    <name evidence="2" type="ORF">IscW_ISCW002024</name>
</gene>
<dbReference type="EMBL" id="ABJB010737995">
    <property type="status" value="NOT_ANNOTATED_CDS"/>
    <property type="molecule type" value="Genomic_DNA"/>
</dbReference>
<sequence>MKVLVMVALLAALVYRTSSADMCDVLSQDPTRVEMIYVCIEALASPKLKYEIYDKMKTYYPCDKTKTGTMKAVALAALLAYGLVCLASADICDDVYDDPTKVERLFTCVEGHASPELKTKLEQLKRRYNNYYCFTRVGCVKFRFDPDLYSEFSQWRNVCTKDKTLRGNALPLLNADLECDSDTGTPRAAVLFGLGDREAPTDKPFRWVPGVFV</sequence>
<keyword evidence="1" id="KW-0732">Signal</keyword>
<evidence type="ECO:0000313" key="2">
    <source>
        <dbReference type="EMBL" id="EEC04288.1"/>
    </source>
</evidence>
<dbReference type="EMBL" id="ABJB010635607">
    <property type="status" value="NOT_ANNOTATED_CDS"/>
    <property type="molecule type" value="Genomic_DNA"/>
</dbReference>
<proteinExistence type="predicted"/>
<dbReference type="PaxDb" id="6945-B7PCG6"/>
<protein>
    <recommendedName>
        <fullName evidence="5">Secreted protein</fullName>
    </recommendedName>
</protein>
<organism>
    <name type="scientific">Ixodes scapularis</name>
    <name type="common">Black-legged tick</name>
    <name type="synonym">Deer tick</name>
    <dbReference type="NCBI Taxonomy" id="6945"/>
    <lineage>
        <taxon>Eukaryota</taxon>
        <taxon>Metazoa</taxon>
        <taxon>Ecdysozoa</taxon>
        <taxon>Arthropoda</taxon>
        <taxon>Chelicerata</taxon>
        <taxon>Arachnida</taxon>
        <taxon>Acari</taxon>
        <taxon>Parasitiformes</taxon>
        <taxon>Ixodida</taxon>
        <taxon>Ixodoidea</taxon>
        <taxon>Ixodidae</taxon>
        <taxon>Ixodinae</taxon>
        <taxon>Ixodes</taxon>
    </lineage>
</organism>
<evidence type="ECO:0000256" key="1">
    <source>
        <dbReference type="SAM" id="SignalP"/>
    </source>
</evidence>
<dbReference type="VEuPathDB" id="VectorBase:ISCI002024"/>
<dbReference type="EMBL" id="DS683849">
    <property type="protein sequence ID" value="EEC04288.1"/>
    <property type="molecule type" value="Genomic_DNA"/>
</dbReference>
<evidence type="ECO:0000313" key="4">
    <source>
        <dbReference type="Proteomes" id="UP000001555"/>
    </source>
</evidence>
<feature type="signal peptide" evidence="1">
    <location>
        <begin position="1"/>
        <end position="19"/>
    </location>
</feature>
<reference evidence="2 4" key="1">
    <citation type="submission" date="2008-03" db="EMBL/GenBank/DDBJ databases">
        <title>Annotation of Ixodes scapularis.</title>
        <authorList>
            <consortium name="Ixodes scapularis Genome Project Consortium"/>
            <person name="Caler E."/>
            <person name="Hannick L.I."/>
            <person name="Bidwell S."/>
            <person name="Joardar V."/>
            <person name="Thiagarajan M."/>
            <person name="Amedeo P."/>
            <person name="Galinsky K.J."/>
            <person name="Schobel S."/>
            <person name="Inman J."/>
            <person name="Hostetler J."/>
            <person name="Miller J."/>
            <person name="Hammond M."/>
            <person name="Megy K."/>
            <person name="Lawson D."/>
            <person name="Kodira C."/>
            <person name="Sutton G."/>
            <person name="Meyer J."/>
            <person name="Hill C.A."/>
            <person name="Birren B."/>
            <person name="Nene V."/>
            <person name="Collins F."/>
            <person name="Alarcon-Chaidez F."/>
            <person name="Wikel S."/>
            <person name="Strausberg R."/>
        </authorList>
    </citation>
    <scope>NUCLEOTIDE SEQUENCE [LARGE SCALE GENOMIC DNA]</scope>
    <source>
        <strain evidence="4">Wikel</strain>
        <strain evidence="2">Wikel colony</strain>
    </source>
</reference>
<dbReference type="InParanoid" id="B7PCG6"/>
<name>B7PCG6_IXOSC</name>
<dbReference type="AlphaFoldDB" id="B7PCG6"/>